<dbReference type="Gene3D" id="3.90.1150.10">
    <property type="entry name" value="Aspartate Aminotransferase, domain 1"/>
    <property type="match status" value="1"/>
</dbReference>
<dbReference type="InterPro" id="IPR015422">
    <property type="entry name" value="PyrdxlP-dep_Trfase_small"/>
</dbReference>
<dbReference type="GO" id="GO:0008732">
    <property type="term" value="F:L-allo-threonine aldolase activity"/>
    <property type="evidence" value="ECO:0007669"/>
    <property type="project" value="TreeGrafter"/>
</dbReference>
<dbReference type="GO" id="GO:0005829">
    <property type="term" value="C:cytosol"/>
    <property type="evidence" value="ECO:0007669"/>
    <property type="project" value="TreeGrafter"/>
</dbReference>
<evidence type="ECO:0000313" key="2">
    <source>
        <dbReference type="Proteomes" id="UP001459277"/>
    </source>
</evidence>
<dbReference type="PANTHER" id="PTHR48097">
    <property type="entry name" value="L-THREONINE ALDOLASE-RELATED"/>
    <property type="match status" value="1"/>
</dbReference>
<dbReference type="SUPFAM" id="SSF53383">
    <property type="entry name" value="PLP-dependent transferases"/>
    <property type="match status" value="1"/>
</dbReference>
<dbReference type="GO" id="GO:0006545">
    <property type="term" value="P:glycine biosynthetic process"/>
    <property type="evidence" value="ECO:0007669"/>
    <property type="project" value="TreeGrafter"/>
</dbReference>
<dbReference type="EMBL" id="JAZDWU010000003">
    <property type="protein sequence ID" value="KAL0008999.1"/>
    <property type="molecule type" value="Genomic_DNA"/>
</dbReference>
<proteinExistence type="predicted"/>
<name>A0AAW2DFL1_9ROSI</name>
<dbReference type="GO" id="GO:0006567">
    <property type="term" value="P:L-threonine catabolic process"/>
    <property type="evidence" value="ECO:0007669"/>
    <property type="project" value="TreeGrafter"/>
</dbReference>
<dbReference type="Proteomes" id="UP001459277">
    <property type="component" value="Unassembled WGS sequence"/>
</dbReference>
<organism evidence="1 2">
    <name type="scientific">Lithocarpus litseifolius</name>
    <dbReference type="NCBI Taxonomy" id="425828"/>
    <lineage>
        <taxon>Eukaryota</taxon>
        <taxon>Viridiplantae</taxon>
        <taxon>Streptophyta</taxon>
        <taxon>Embryophyta</taxon>
        <taxon>Tracheophyta</taxon>
        <taxon>Spermatophyta</taxon>
        <taxon>Magnoliopsida</taxon>
        <taxon>eudicotyledons</taxon>
        <taxon>Gunneridae</taxon>
        <taxon>Pentapetalae</taxon>
        <taxon>rosids</taxon>
        <taxon>fabids</taxon>
        <taxon>Fagales</taxon>
        <taxon>Fagaceae</taxon>
        <taxon>Lithocarpus</taxon>
    </lineage>
</organism>
<accession>A0AAW2DFL1</accession>
<protein>
    <submittedName>
        <fullName evidence="1">Uncharacterized protein</fullName>
    </submittedName>
</protein>
<sequence>MPIVVKEASEVLREGFFSWNVGKLEGDHKNAKVLAEGLNKIKGIRVDAASVETNIFYFDIEESSKHTAETLSKYLQQRGILVMLEGPSRGNKGRTKEFDKLERKLAKSPLNPAKISNNACQCPLKAAKKVCSLF</sequence>
<evidence type="ECO:0000313" key="1">
    <source>
        <dbReference type="EMBL" id="KAL0008999.1"/>
    </source>
</evidence>
<reference evidence="1 2" key="1">
    <citation type="submission" date="2024-01" db="EMBL/GenBank/DDBJ databases">
        <title>A telomere-to-telomere, gap-free genome of sweet tea (Lithocarpus litseifolius).</title>
        <authorList>
            <person name="Zhou J."/>
        </authorList>
    </citation>
    <scope>NUCLEOTIDE SEQUENCE [LARGE SCALE GENOMIC DNA]</scope>
    <source>
        <strain evidence="1">Zhou-2022a</strain>
        <tissue evidence="1">Leaf</tissue>
    </source>
</reference>
<gene>
    <name evidence="1" type="ORF">SO802_010501</name>
</gene>
<dbReference type="PANTHER" id="PTHR48097:SF9">
    <property type="entry name" value="L-THREONINE ALDOLASE"/>
    <property type="match status" value="1"/>
</dbReference>
<dbReference type="AlphaFoldDB" id="A0AAW2DFL1"/>
<keyword evidence="2" id="KW-1185">Reference proteome</keyword>
<comment type="caution">
    <text evidence="1">The sequence shown here is derived from an EMBL/GenBank/DDBJ whole genome shotgun (WGS) entry which is preliminary data.</text>
</comment>
<dbReference type="InterPro" id="IPR015424">
    <property type="entry name" value="PyrdxlP-dep_Trfase"/>
</dbReference>